<accession>A0A9X3R9T6</accession>
<dbReference type="Proteomes" id="UP001152172">
    <property type="component" value="Unassembled WGS sequence"/>
</dbReference>
<name>A0A9X3R9T6_9BACI</name>
<evidence type="ECO:0000313" key="2">
    <source>
        <dbReference type="Proteomes" id="UP001152172"/>
    </source>
</evidence>
<keyword evidence="2" id="KW-1185">Reference proteome</keyword>
<comment type="caution">
    <text evidence="1">The sequence shown here is derived from an EMBL/GenBank/DDBJ whole genome shotgun (WGS) entry which is preliminary data.</text>
</comment>
<sequence length="209" mass="23789">MKVSTICVASDKSEAAIRRTLRKLVKLLIIKKIPTIRRVSKGYGANIIFILPFNDQSSLTVRGEQENLVTQRVSAIISGKETDISLISKKELLHNTYSTENVCSLGPVDNSSKKPTFYQHLKSTVFAMLGADQQLVSSLYGVYRSLTYRIIQLLPQEQMFYEGVGYQALTIALHDTKKKKVYNLADYFVGVFEELCKQKLFEFFQEQED</sequence>
<protein>
    <submittedName>
        <fullName evidence="1">Uncharacterized protein</fullName>
    </submittedName>
</protein>
<dbReference type="EMBL" id="JAMKBI010000005">
    <property type="protein sequence ID" value="MCZ8533356.1"/>
    <property type="molecule type" value="Genomic_DNA"/>
</dbReference>
<dbReference type="AlphaFoldDB" id="A0A9X3R9T6"/>
<gene>
    <name evidence="1" type="ORF">M9R61_08435</name>
</gene>
<organism evidence="1 2">
    <name type="scientific">Psychrobacillus psychrodurans</name>
    <dbReference type="NCBI Taxonomy" id="126157"/>
    <lineage>
        <taxon>Bacteria</taxon>
        <taxon>Bacillati</taxon>
        <taxon>Bacillota</taxon>
        <taxon>Bacilli</taxon>
        <taxon>Bacillales</taxon>
        <taxon>Bacillaceae</taxon>
        <taxon>Psychrobacillus</taxon>
    </lineage>
</organism>
<proteinExistence type="predicted"/>
<reference evidence="1" key="1">
    <citation type="submission" date="2022-05" db="EMBL/GenBank/DDBJ databases">
        <authorList>
            <person name="Colautti A."/>
            <person name="Iacumin L."/>
        </authorList>
    </citation>
    <scope>NUCLEOTIDE SEQUENCE</scope>
    <source>
        <strain evidence="1">DSM 30747</strain>
    </source>
</reference>
<dbReference type="RefSeq" id="WP_269921754.1">
    <property type="nucleotide sequence ID" value="NZ_JAMKBI010000005.1"/>
</dbReference>
<evidence type="ECO:0000313" key="1">
    <source>
        <dbReference type="EMBL" id="MCZ8533356.1"/>
    </source>
</evidence>